<dbReference type="Proteomes" id="UP000189796">
    <property type="component" value="Chromosome I"/>
</dbReference>
<dbReference type="Gene3D" id="3.30.310.70">
    <property type="entry name" value="TT1751-like domain"/>
    <property type="match status" value="1"/>
</dbReference>
<evidence type="ECO:0000313" key="3">
    <source>
        <dbReference type="Proteomes" id="UP000189796"/>
    </source>
</evidence>
<dbReference type="InterPro" id="IPR035923">
    <property type="entry name" value="TT1751-like_sf"/>
</dbReference>
<evidence type="ECO:0000259" key="1">
    <source>
        <dbReference type="Pfam" id="PF03625"/>
    </source>
</evidence>
<proteinExistence type="predicted"/>
<gene>
    <name evidence="2" type="ORF">SAMN05443248_1664</name>
</gene>
<dbReference type="EMBL" id="LT670817">
    <property type="protein sequence ID" value="SHG47176.1"/>
    <property type="molecule type" value="Genomic_DNA"/>
</dbReference>
<dbReference type="Pfam" id="PF03625">
    <property type="entry name" value="DUF302"/>
    <property type="match status" value="1"/>
</dbReference>
<name>A0A1M5K331_9BRAD</name>
<organism evidence="2 3">
    <name type="scientific">Bradyrhizobium erythrophlei</name>
    <dbReference type="NCBI Taxonomy" id="1437360"/>
    <lineage>
        <taxon>Bacteria</taxon>
        <taxon>Pseudomonadati</taxon>
        <taxon>Pseudomonadota</taxon>
        <taxon>Alphaproteobacteria</taxon>
        <taxon>Hyphomicrobiales</taxon>
        <taxon>Nitrobacteraceae</taxon>
        <taxon>Bradyrhizobium</taxon>
    </lineage>
</organism>
<dbReference type="SUPFAM" id="SSF103247">
    <property type="entry name" value="TT1751-like"/>
    <property type="match status" value="1"/>
</dbReference>
<dbReference type="RefSeq" id="WP_079600808.1">
    <property type="nucleotide sequence ID" value="NZ_LT670817.1"/>
</dbReference>
<reference evidence="2 3" key="1">
    <citation type="submission" date="2016-11" db="EMBL/GenBank/DDBJ databases">
        <authorList>
            <person name="Jaros S."/>
            <person name="Januszkiewicz K."/>
            <person name="Wedrychowicz H."/>
        </authorList>
    </citation>
    <scope>NUCLEOTIDE SEQUENCE [LARGE SCALE GENOMIC DNA]</scope>
    <source>
        <strain evidence="2 3">GAS138</strain>
    </source>
</reference>
<accession>A0A1M5K331</accession>
<evidence type="ECO:0000313" key="2">
    <source>
        <dbReference type="EMBL" id="SHG47176.1"/>
    </source>
</evidence>
<dbReference type="InterPro" id="IPR005180">
    <property type="entry name" value="DUF302"/>
</dbReference>
<dbReference type="CDD" id="cd14797">
    <property type="entry name" value="DUF302"/>
    <property type="match status" value="1"/>
</dbReference>
<dbReference type="OrthoDB" id="9799367at2"/>
<feature type="domain" description="DUF302" evidence="1">
    <location>
        <begin position="24"/>
        <end position="72"/>
    </location>
</feature>
<sequence length="111" mass="12621">MATFFHIQRHGRNNRKVDKDPDRSILPRTVIIFGNPKAGTLPMTKSATLAIDLPMKALVWQDNQDRVRLTYNTSEYNAKYVLPRHGLYASDDASKALENYLTDAAERSTIN</sequence>
<dbReference type="AlphaFoldDB" id="A0A1M5K331"/>
<protein>
    <recommendedName>
        <fullName evidence="1">DUF302 domain-containing protein</fullName>
    </recommendedName>
</protein>